<feature type="domain" description="UDP-N-acetylglucosamine 2-epimerase" evidence="2">
    <location>
        <begin position="5"/>
        <end position="260"/>
    </location>
</feature>
<organism evidence="3 4">
    <name type="scientific">candidate division KSB3 bacterium</name>
    <dbReference type="NCBI Taxonomy" id="2044937"/>
    <lineage>
        <taxon>Bacteria</taxon>
        <taxon>candidate division KSB3</taxon>
    </lineage>
</organism>
<evidence type="ECO:0000313" key="3">
    <source>
        <dbReference type="EMBL" id="MBD3324218.1"/>
    </source>
</evidence>
<evidence type="ECO:0000259" key="2">
    <source>
        <dbReference type="Pfam" id="PF02350"/>
    </source>
</evidence>
<dbReference type="CDD" id="cd03786">
    <property type="entry name" value="GTB_UDP-GlcNAc_2-Epimerase"/>
    <property type="match status" value="1"/>
</dbReference>
<dbReference type="Gene3D" id="3.40.50.2000">
    <property type="entry name" value="Glycogen Phosphorylase B"/>
    <property type="match status" value="2"/>
</dbReference>
<name>A0A9D5JU07_9BACT</name>
<dbReference type="PANTHER" id="PTHR43174">
    <property type="entry name" value="UDP-N-ACETYLGLUCOSAMINE 2-EPIMERASE"/>
    <property type="match status" value="1"/>
</dbReference>
<reference evidence="3" key="1">
    <citation type="submission" date="2019-11" db="EMBL/GenBank/DDBJ databases">
        <title>Microbial mats filling the niche in hypersaline microbial mats.</title>
        <authorList>
            <person name="Wong H.L."/>
            <person name="Macleod F.I."/>
            <person name="White R.A. III"/>
            <person name="Burns B.P."/>
        </authorList>
    </citation>
    <scope>NUCLEOTIDE SEQUENCE</scope>
    <source>
        <strain evidence="3">Rbin_158</strain>
    </source>
</reference>
<accession>A0A9D5JU07</accession>
<dbReference type="InterPro" id="IPR029767">
    <property type="entry name" value="WecB-like"/>
</dbReference>
<dbReference type="AlphaFoldDB" id="A0A9D5JU07"/>
<dbReference type="Proteomes" id="UP000649604">
    <property type="component" value="Unassembled WGS sequence"/>
</dbReference>
<keyword evidence="1" id="KW-0413">Isomerase</keyword>
<comment type="similarity">
    <text evidence="1">Belongs to the UDP-N-acetylglucosamine 2-epimerase family.</text>
</comment>
<proteinExistence type="inferred from homology"/>
<dbReference type="EMBL" id="WJJP01000203">
    <property type="protein sequence ID" value="MBD3324218.1"/>
    <property type="molecule type" value="Genomic_DNA"/>
</dbReference>
<sequence>NSSLVAIVAKRLGIPIYHMEAGNRCYDDRVPEEVNRRIIDHSSDILLPYTERSRQNLLREGIPGERIYVTGNPIYEVIQHYEPHIRQSTIFADLELEPEQYILVTMHRAENVDLEERLYTLTTALDRLQRMYHIPVIVSTHPRTRAKMQTFGIALENRKIRFLPPFGFFDFIALERQALCVLSDSGTVQEECCLFRVPNVTIRDVTERPETIECGSNILSGADPDMIMSCVQTVLQQQREWEIPSEYVVQHVSNTIIKIVSGYRHTS</sequence>
<dbReference type="InterPro" id="IPR003331">
    <property type="entry name" value="UDP_GlcNAc_Epimerase_2_dom"/>
</dbReference>
<dbReference type="Pfam" id="PF02350">
    <property type="entry name" value="Epimerase_2"/>
    <property type="match status" value="1"/>
</dbReference>
<dbReference type="PANTHER" id="PTHR43174:SF1">
    <property type="entry name" value="UDP-N-ACETYLGLUCOSAMINE 2-EPIMERASE"/>
    <property type="match status" value="1"/>
</dbReference>
<evidence type="ECO:0000256" key="1">
    <source>
        <dbReference type="RuleBase" id="RU003513"/>
    </source>
</evidence>
<comment type="caution">
    <text evidence="3">The sequence shown here is derived from an EMBL/GenBank/DDBJ whole genome shotgun (WGS) entry which is preliminary data.</text>
</comment>
<dbReference type="SUPFAM" id="SSF53756">
    <property type="entry name" value="UDP-Glycosyltransferase/glycogen phosphorylase"/>
    <property type="match status" value="1"/>
</dbReference>
<dbReference type="GO" id="GO:0016853">
    <property type="term" value="F:isomerase activity"/>
    <property type="evidence" value="ECO:0007669"/>
    <property type="project" value="UniProtKB-KW"/>
</dbReference>
<protein>
    <submittedName>
        <fullName evidence="3">UDP-N-acetylglucosamine 2-epimerase (Non-hydrolyzing)</fullName>
    </submittedName>
</protein>
<gene>
    <name evidence="3" type="ORF">GF339_06510</name>
</gene>
<evidence type="ECO:0000313" key="4">
    <source>
        <dbReference type="Proteomes" id="UP000649604"/>
    </source>
</evidence>
<feature type="non-terminal residue" evidence="3">
    <location>
        <position position="1"/>
    </location>
</feature>